<dbReference type="EMBL" id="OV170222">
    <property type="protein sequence ID" value="CAH0721096.1"/>
    <property type="molecule type" value="Genomic_DNA"/>
</dbReference>
<reference evidence="2" key="1">
    <citation type="submission" date="2021-12" db="EMBL/GenBank/DDBJ databases">
        <authorList>
            <person name="Martin H S."/>
        </authorList>
    </citation>
    <scope>NUCLEOTIDE SEQUENCE</scope>
</reference>
<sequence>MVDAVIIYYIVPLWGRRGISCLVWAALCHDDEGNVVRTRSRPQGIPSCNQTGGQVADSPIPPGQGCPLRTPDKRVAHGSKPTPYAVPYLLILDPNNLSPITPSLPINPTYTSTDTPRNTQRIYTHTHRHTPSTHKTHRYTTKGCDWTALTPYVGLGYTPAHAVCSESRRQGERSPGGLSQSRVGIVTCGRQHALFGPRFRLQGSTGNSPTQCIRQTYPNGYVGELAGIMGQAGDGVRVL</sequence>
<evidence type="ECO:0000256" key="1">
    <source>
        <dbReference type="SAM" id="MobiDB-lite"/>
    </source>
</evidence>
<dbReference type="AlphaFoldDB" id="A0A8J9YCA8"/>
<evidence type="ECO:0000313" key="2">
    <source>
        <dbReference type="EMBL" id="CAH0721096.1"/>
    </source>
</evidence>
<accession>A0A8J9YCA8</accession>
<name>A0A8J9YCA8_9NEOP</name>
<keyword evidence="3" id="KW-1185">Reference proteome</keyword>
<proteinExistence type="predicted"/>
<feature type="non-terminal residue" evidence="2">
    <location>
        <position position="239"/>
    </location>
</feature>
<dbReference type="Proteomes" id="UP000838878">
    <property type="component" value="Chromosome 2"/>
</dbReference>
<protein>
    <submittedName>
        <fullName evidence="2">Uncharacterized protein</fullName>
    </submittedName>
</protein>
<organism evidence="2 3">
    <name type="scientific">Brenthis ino</name>
    <name type="common">lesser marbled fritillary</name>
    <dbReference type="NCBI Taxonomy" id="405034"/>
    <lineage>
        <taxon>Eukaryota</taxon>
        <taxon>Metazoa</taxon>
        <taxon>Ecdysozoa</taxon>
        <taxon>Arthropoda</taxon>
        <taxon>Hexapoda</taxon>
        <taxon>Insecta</taxon>
        <taxon>Pterygota</taxon>
        <taxon>Neoptera</taxon>
        <taxon>Endopterygota</taxon>
        <taxon>Lepidoptera</taxon>
        <taxon>Glossata</taxon>
        <taxon>Ditrysia</taxon>
        <taxon>Papilionoidea</taxon>
        <taxon>Nymphalidae</taxon>
        <taxon>Heliconiinae</taxon>
        <taxon>Argynnini</taxon>
        <taxon>Brenthis</taxon>
    </lineage>
</organism>
<evidence type="ECO:0000313" key="3">
    <source>
        <dbReference type="Proteomes" id="UP000838878"/>
    </source>
</evidence>
<gene>
    <name evidence="2" type="ORF">BINO364_LOCUS7238</name>
</gene>
<feature type="region of interest" description="Disordered" evidence="1">
    <location>
        <begin position="38"/>
        <end position="60"/>
    </location>
</feature>